<keyword evidence="2" id="KW-1185">Reference proteome</keyword>
<evidence type="ECO:0000313" key="2">
    <source>
        <dbReference type="Proteomes" id="UP000030665"/>
    </source>
</evidence>
<dbReference type="AlphaFoldDB" id="A0A077YWA1"/>
<gene>
    <name evidence="1" type="ORF">TTRE_0000027801</name>
</gene>
<sequence>MDNNRHDEPAVMQSDASSQKLRVPLFLKGIAGTKPEYIAFWSACDVYRTFLPPLYDQDFMTCAAYVIVKSSAIGYIDENVPDGEWIPLLDPPPNYVETDKETEQLVRKSLTKQRMQDALVLVIATKVNWWRTTEHVGDGCLSPYIRDVLNGTVWNKSMCNKDAAPRSLETAGKWASTCIVLKTLGLQGIRETKNIPVLGQTSLSLDDNFHSPVESFPAGSERLNVSFQIIQVLSVNELVHRFPGAEDLLRLAELRSKVAKNRVFYHTMAPYLTGKPDAGLHPEDMVHVLGRLGSFIRWMCPDHPLNATHHMCEKKESSIQWIYQNYPDYNETWEQICERTARLADMKGIDRAVEMVRQATRTFSLRRKDRPLKRWASERHPR</sequence>
<dbReference type="OrthoDB" id="10071906at2759"/>
<organism evidence="1 2">
    <name type="scientific">Trichuris trichiura</name>
    <name type="common">Whipworm</name>
    <name type="synonym">Trichocephalus trichiurus</name>
    <dbReference type="NCBI Taxonomy" id="36087"/>
    <lineage>
        <taxon>Eukaryota</taxon>
        <taxon>Metazoa</taxon>
        <taxon>Ecdysozoa</taxon>
        <taxon>Nematoda</taxon>
        <taxon>Enoplea</taxon>
        <taxon>Dorylaimia</taxon>
        <taxon>Trichinellida</taxon>
        <taxon>Trichuridae</taxon>
        <taxon>Trichuris</taxon>
    </lineage>
</organism>
<protein>
    <submittedName>
        <fullName evidence="1">Uncharacterized protein</fullName>
    </submittedName>
</protein>
<proteinExistence type="predicted"/>
<accession>A0A077YWA1</accession>
<evidence type="ECO:0000313" key="1">
    <source>
        <dbReference type="EMBL" id="CDW52019.1"/>
    </source>
</evidence>
<dbReference type="EMBL" id="HG805813">
    <property type="protein sequence ID" value="CDW52019.1"/>
    <property type="molecule type" value="Genomic_DNA"/>
</dbReference>
<reference evidence="1" key="1">
    <citation type="submission" date="2014-01" db="EMBL/GenBank/DDBJ databases">
        <authorList>
            <person name="Aslett M."/>
        </authorList>
    </citation>
    <scope>NUCLEOTIDE SEQUENCE</scope>
</reference>
<name>A0A077YWA1_TRITR</name>
<dbReference type="Proteomes" id="UP000030665">
    <property type="component" value="Unassembled WGS sequence"/>
</dbReference>
<reference evidence="1" key="2">
    <citation type="submission" date="2014-03" db="EMBL/GenBank/DDBJ databases">
        <title>The whipworm genome and dual-species transcriptomics of an intimate host-pathogen interaction.</title>
        <authorList>
            <person name="Foth B.J."/>
            <person name="Tsai I.J."/>
            <person name="Reid A.J."/>
            <person name="Bancroft A.J."/>
            <person name="Nichol S."/>
            <person name="Tracey A."/>
            <person name="Holroyd N."/>
            <person name="Cotton J.A."/>
            <person name="Stanley E.J."/>
            <person name="Zarowiecki M."/>
            <person name="Liu J.Z."/>
            <person name="Huckvale T."/>
            <person name="Cooper P.J."/>
            <person name="Grencis R.K."/>
            <person name="Berriman M."/>
        </authorList>
    </citation>
    <scope>NUCLEOTIDE SEQUENCE [LARGE SCALE GENOMIC DNA]</scope>
</reference>